<dbReference type="EMBL" id="OZ034816">
    <property type="protein sequence ID" value="CAL1375999.1"/>
    <property type="molecule type" value="Genomic_DNA"/>
</dbReference>
<dbReference type="InterPro" id="IPR010264">
    <property type="entry name" value="Self-incomp_S1"/>
</dbReference>
<keyword evidence="5 6" id="KW-0732">Signal</keyword>
<name>A0AAV2DR52_9ROSI</name>
<comment type="similarity">
    <text evidence="2">Belongs to the plant self-incompatibility (S1) protein family.</text>
</comment>
<comment type="subcellular location">
    <subcellularLocation>
        <location evidence="1">Secreted</location>
    </subcellularLocation>
</comment>
<dbReference type="Proteomes" id="UP001497516">
    <property type="component" value="Chromosome 3"/>
</dbReference>
<keyword evidence="3" id="KW-0713">Self-incompatibility</keyword>
<evidence type="ECO:0000256" key="3">
    <source>
        <dbReference type="ARBA" id="ARBA00022471"/>
    </source>
</evidence>
<keyword evidence="4" id="KW-0964">Secreted</keyword>
<dbReference type="AlphaFoldDB" id="A0AAV2DR52"/>
<evidence type="ECO:0000313" key="7">
    <source>
        <dbReference type="EMBL" id="CAL1375999.1"/>
    </source>
</evidence>
<feature type="chain" id="PRO_5043483387" description="S-protein homolog" evidence="6">
    <location>
        <begin position="34"/>
        <end position="145"/>
    </location>
</feature>
<reference evidence="7 8" key="1">
    <citation type="submission" date="2024-04" db="EMBL/GenBank/DDBJ databases">
        <authorList>
            <person name="Fracassetti M."/>
        </authorList>
    </citation>
    <scope>NUCLEOTIDE SEQUENCE [LARGE SCALE GENOMIC DNA]</scope>
</reference>
<dbReference type="Pfam" id="PF05938">
    <property type="entry name" value="Self-incomp_S1"/>
    <property type="match status" value="1"/>
</dbReference>
<evidence type="ECO:0000313" key="8">
    <source>
        <dbReference type="Proteomes" id="UP001497516"/>
    </source>
</evidence>
<evidence type="ECO:0000256" key="1">
    <source>
        <dbReference type="ARBA" id="ARBA00004613"/>
    </source>
</evidence>
<evidence type="ECO:0008006" key="9">
    <source>
        <dbReference type="Google" id="ProtNLM"/>
    </source>
</evidence>
<organism evidence="7 8">
    <name type="scientific">Linum trigynum</name>
    <dbReference type="NCBI Taxonomy" id="586398"/>
    <lineage>
        <taxon>Eukaryota</taxon>
        <taxon>Viridiplantae</taxon>
        <taxon>Streptophyta</taxon>
        <taxon>Embryophyta</taxon>
        <taxon>Tracheophyta</taxon>
        <taxon>Spermatophyta</taxon>
        <taxon>Magnoliopsida</taxon>
        <taxon>eudicotyledons</taxon>
        <taxon>Gunneridae</taxon>
        <taxon>Pentapetalae</taxon>
        <taxon>rosids</taxon>
        <taxon>fabids</taxon>
        <taxon>Malpighiales</taxon>
        <taxon>Linaceae</taxon>
        <taxon>Linum</taxon>
    </lineage>
</organism>
<protein>
    <recommendedName>
        <fullName evidence="9">S-protein homolog</fullName>
    </recommendedName>
</protein>
<gene>
    <name evidence="7" type="ORF">LTRI10_LOCUS17762</name>
</gene>
<keyword evidence="8" id="KW-1185">Reference proteome</keyword>
<evidence type="ECO:0000256" key="6">
    <source>
        <dbReference type="SAM" id="SignalP"/>
    </source>
</evidence>
<evidence type="ECO:0000256" key="5">
    <source>
        <dbReference type="ARBA" id="ARBA00022729"/>
    </source>
</evidence>
<sequence>MIESSKSHEFARPSLKMVVLIITFLLLPSLATSTDLFPIVNVTFENEMQHAVDLMCNFEPEQRITTLMPGELVWWTVEDILFPAVWCYLQVTDDYFGVFWGYLVTRKCGTLCHWRIKEDGVYYVQSQDGSLQYQWLFQIAGGGFV</sequence>
<dbReference type="GO" id="GO:0005576">
    <property type="term" value="C:extracellular region"/>
    <property type="evidence" value="ECO:0007669"/>
    <property type="project" value="UniProtKB-SubCell"/>
</dbReference>
<proteinExistence type="inferred from homology"/>
<accession>A0AAV2DR52</accession>
<dbReference type="GO" id="GO:0060320">
    <property type="term" value="P:rejection of self pollen"/>
    <property type="evidence" value="ECO:0007669"/>
    <property type="project" value="UniProtKB-KW"/>
</dbReference>
<feature type="signal peptide" evidence="6">
    <location>
        <begin position="1"/>
        <end position="33"/>
    </location>
</feature>
<evidence type="ECO:0000256" key="2">
    <source>
        <dbReference type="ARBA" id="ARBA00005581"/>
    </source>
</evidence>
<evidence type="ECO:0000256" key="4">
    <source>
        <dbReference type="ARBA" id="ARBA00022525"/>
    </source>
</evidence>